<evidence type="ECO:0000313" key="2">
    <source>
        <dbReference type="EMBL" id="PNI03385.1"/>
    </source>
</evidence>
<dbReference type="InterPro" id="IPR036249">
    <property type="entry name" value="Thioredoxin-like_sf"/>
</dbReference>
<name>A0A2J8HYP1_VIBDI</name>
<dbReference type="OrthoDB" id="14727at2"/>
<dbReference type="RefSeq" id="WP_102966758.1">
    <property type="nucleotide sequence ID" value="NZ_POSK01000011.1"/>
</dbReference>
<feature type="signal peptide" evidence="1">
    <location>
        <begin position="1"/>
        <end position="21"/>
    </location>
</feature>
<sequence>MKTLLKAITLSALTFSFSVFAKPTIELYKSPTCGCCKEWAAIMEEKGYEVNVHHQNDWSSVKKQFGMPNQLMSCHTAVIDGYMVEGHVPESDIARLLTERPANISGIAAPGMPQHSPGMAAPNQPYKDFNVIAFDKSGKLSLYKKY</sequence>
<dbReference type="AlphaFoldDB" id="A0A2J8HYP1"/>
<evidence type="ECO:0000313" key="3">
    <source>
        <dbReference type="Proteomes" id="UP000236449"/>
    </source>
</evidence>
<feature type="chain" id="PRO_5014375374" evidence="1">
    <location>
        <begin position="22"/>
        <end position="146"/>
    </location>
</feature>
<organism evidence="2 3">
    <name type="scientific">Vibrio diazotrophicus</name>
    <dbReference type="NCBI Taxonomy" id="685"/>
    <lineage>
        <taxon>Bacteria</taxon>
        <taxon>Pseudomonadati</taxon>
        <taxon>Pseudomonadota</taxon>
        <taxon>Gammaproteobacteria</taxon>
        <taxon>Vibrionales</taxon>
        <taxon>Vibrionaceae</taxon>
        <taxon>Vibrio</taxon>
    </lineage>
</organism>
<gene>
    <name evidence="2" type="ORF">C1N32_16120</name>
</gene>
<dbReference type="SUPFAM" id="SSF52833">
    <property type="entry name" value="Thioredoxin-like"/>
    <property type="match status" value="1"/>
</dbReference>
<dbReference type="Pfam" id="PF04214">
    <property type="entry name" value="DUF411"/>
    <property type="match status" value="1"/>
</dbReference>
<dbReference type="Proteomes" id="UP000236449">
    <property type="component" value="Unassembled WGS sequence"/>
</dbReference>
<evidence type="ECO:0000256" key="1">
    <source>
        <dbReference type="SAM" id="SignalP"/>
    </source>
</evidence>
<dbReference type="EMBL" id="POSK01000011">
    <property type="protein sequence ID" value="PNI03385.1"/>
    <property type="molecule type" value="Genomic_DNA"/>
</dbReference>
<keyword evidence="1" id="KW-0732">Signal</keyword>
<accession>A0A2J8HYP1</accession>
<dbReference type="InterPro" id="IPR007332">
    <property type="entry name" value="DUF411"/>
</dbReference>
<reference evidence="2 3" key="1">
    <citation type="submission" date="2018-01" db="EMBL/GenBank/DDBJ databases">
        <title>Draft genome sequences of six Vibrio diazotrophicus strains isolated from deep-sea sediments of the Baltic Sea.</title>
        <authorList>
            <person name="Castillo D."/>
            <person name="Vandieken V."/>
            <person name="Chiang O."/>
            <person name="Middelboe M."/>
        </authorList>
    </citation>
    <scope>NUCLEOTIDE SEQUENCE [LARGE SCALE GENOMIC DNA]</scope>
    <source>
        <strain evidence="2 3">60.27F</strain>
    </source>
</reference>
<proteinExistence type="predicted"/>
<protein>
    <submittedName>
        <fullName evidence="2">CopG family transcriptional regulator</fullName>
    </submittedName>
</protein>
<comment type="caution">
    <text evidence="2">The sequence shown here is derived from an EMBL/GenBank/DDBJ whole genome shotgun (WGS) entry which is preliminary data.</text>
</comment>